<proteinExistence type="predicted"/>
<dbReference type="RefSeq" id="WP_003063548.1">
    <property type="nucleotide sequence ID" value="NZ_AOUO01000069.1"/>
</dbReference>
<evidence type="ECO:0000313" key="1">
    <source>
        <dbReference type="EMBL" id="EOD69376.1"/>
    </source>
</evidence>
<dbReference type="AlphaFoldDB" id="R1IA19"/>
<organism evidence="1 2">
    <name type="scientific">Amycolatopsis vancoresmycina DSM 44592</name>
    <dbReference type="NCBI Taxonomy" id="1292037"/>
    <lineage>
        <taxon>Bacteria</taxon>
        <taxon>Bacillati</taxon>
        <taxon>Actinomycetota</taxon>
        <taxon>Actinomycetes</taxon>
        <taxon>Pseudonocardiales</taxon>
        <taxon>Pseudonocardiaceae</taxon>
        <taxon>Amycolatopsis</taxon>
    </lineage>
</organism>
<sequence>MTSSARDGSPVPAAEPEYAGFLSGSLPGGGVEQVFTVVRRHHDVEEVYVRDGWWAPSNRLRDLERGAESLDRYLPLGEDEAERVTARLPRSRCFLVDDGQDTPSAVVHLDGGTERIFGRDLEWRTAVLREELAGHPHLTVREITPGQELVEAYHLARRVRQLKQRHEWGGERWYFGIYETLQETFDVGATSVLVMTRAGDPWFGERYAGRGRWEPTGKLDRIWRGRSYDDELALSPAEAEAIMKRLG</sequence>
<comment type="caution">
    <text evidence="1">The sequence shown here is derived from an EMBL/GenBank/DDBJ whole genome shotgun (WGS) entry which is preliminary data.</text>
</comment>
<name>R1IA19_9PSEU</name>
<protein>
    <submittedName>
        <fullName evidence="1">Uncharacterized protein</fullName>
    </submittedName>
</protein>
<reference evidence="1 2" key="1">
    <citation type="submission" date="2013-02" db="EMBL/GenBank/DDBJ databases">
        <title>Draft genome sequence of Amycolatopsis vancoresmycina strain DSM 44592T.</title>
        <authorList>
            <person name="Kumar S."/>
            <person name="Kaur N."/>
            <person name="Kaur C."/>
            <person name="Raghava G.P.S."/>
            <person name="Mayilraj S."/>
        </authorList>
    </citation>
    <scope>NUCLEOTIDE SEQUENCE [LARGE SCALE GENOMIC DNA]</scope>
    <source>
        <strain evidence="1 2">DSM 44592</strain>
    </source>
</reference>
<dbReference type="Proteomes" id="UP000014139">
    <property type="component" value="Unassembled WGS sequence"/>
</dbReference>
<accession>R1IA19</accession>
<dbReference type="EMBL" id="AOUO01000069">
    <property type="protein sequence ID" value="EOD69376.1"/>
    <property type="molecule type" value="Genomic_DNA"/>
</dbReference>
<evidence type="ECO:0000313" key="2">
    <source>
        <dbReference type="Proteomes" id="UP000014139"/>
    </source>
</evidence>
<dbReference type="PATRIC" id="fig|1292037.4.peg.1265"/>
<keyword evidence="2" id="KW-1185">Reference proteome</keyword>
<dbReference type="OrthoDB" id="3618500at2"/>
<gene>
    <name evidence="1" type="ORF">H480_06503</name>
</gene>